<evidence type="ECO:0000313" key="3">
    <source>
        <dbReference type="Proteomes" id="UP000005850"/>
    </source>
</evidence>
<dbReference type="HOGENOM" id="CLU_979810_0_0_9"/>
<dbReference type="EMBL" id="CP007806">
    <property type="protein sequence ID" value="AIG26109.1"/>
    <property type="molecule type" value="Genomic_DNA"/>
</dbReference>
<gene>
    <name evidence="2" type="primary">rpsA_2</name>
    <name evidence="2" type="ORF">BRLA_c017860</name>
</gene>
<dbReference type="InterPro" id="IPR003029">
    <property type="entry name" value="S1_domain"/>
</dbReference>
<dbReference type="Gene3D" id="2.40.50.140">
    <property type="entry name" value="Nucleic acid-binding proteins"/>
    <property type="match status" value="1"/>
</dbReference>
<dbReference type="GO" id="GO:0005840">
    <property type="term" value="C:ribosome"/>
    <property type="evidence" value="ECO:0007669"/>
    <property type="project" value="UniProtKB-KW"/>
</dbReference>
<feature type="domain" description="S1 motif" evidence="1">
    <location>
        <begin position="126"/>
        <end position="196"/>
    </location>
</feature>
<proteinExistence type="predicted"/>
<dbReference type="RefSeq" id="WP_003337759.1">
    <property type="nucleotide sequence ID" value="NZ_CP007806.1"/>
</dbReference>
<organism evidence="2 3">
    <name type="scientific">Brevibacillus laterosporus LMG 15441</name>
    <dbReference type="NCBI Taxonomy" id="1042163"/>
    <lineage>
        <taxon>Bacteria</taxon>
        <taxon>Bacillati</taxon>
        <taxon>Bacillota</taxon>
        <taxon>Bacilli</taxon>
        <taxon>Bacillales</taxon>
        <taxon>Paenibacillaceae</taxon>
        <taxon>Brevibacillus</taxon>
    </lineage>
</organism>
<dbReference type="KEGG" id="blr:BRLA_c017860"/>
<protein>
    <submittedName>
        <fullName evidence="2">30S ribosomal protein S1</fullName>
    </submittedName>
</protein>
<evidence type="ECO:0000313" key="2">
    <source>
        <dbReference type="EMBL" id="AIG26109.1"/>
    </source>
</evidence>
<keyword evidence="2" id="KW-0689">Ribosomal protein</keyword>
<dbReference type="Proteomes" id="UP000005850">
    <property type="component" value="Chromosome"/>
</dbReference>
<dbReference type="InterPro" id="IPR012340">
    <property type="entry name" value="NA-bd_OB-fold"/>
</dbReference>
<dbReference type="STRING" id="1042163.BRLA_c017860"/>
<accession>A0A075R2K8</accession>
<sequence>MSEQNIFWTNDPLEFVKQAKKSKEVLQAVVWKIETKDIPLRQEGETKIERREIVHLDLGGVKATCSDEEFSEHDFISLKGFVGHTVNVIVLDVIQGDSPDEFIVIVSRKKAETILAEEIKEKLQEGAVLKGTMSGYNVNNNTLFINIGGIDAFCYLEDWDYVRIPDIRDAGTIGEPVTVMVKKVLQDPFIIRVSRKDAMKDPWENASVDYKEGTSVLGVISNVDAKYGIFVKLKRGVIILATIPNKSGLPKPLPGQTVSGVIKTINEQERRGKMIITGYPHGVVKRANPGSYLYE</sequence>
<dbReference type="GO" id="GO:0003676">
    <property type="term" value="F:nucleic acid binding"/>
    <property type="evidence" value="ECO:0007669"/>
    <property type="project" value="InterPro"/>
</dbReference>
<dbReference type="SMART" id="SM00316">
    <property type="entry name" value="S1"/>
    <property type="match status" value="2"/>
</dbReference>
<name>A0A075R2K8_BRELA</name>
<dbReference type="PROSITE" id="PS50126">
    <property type="entry name" value="S1"/>
    <property type="match status" value="1"/>
</dbReference>
<dbReference type="eggNOG" id="COG0539">
    <property type="taxonomic scope" value="Bacteria"/>
</dbReference>
<reference evidence="2 3" key="1">
    <citation type="journal article" date="2011" name="J. Bacteriol.">
        <title>Genome sequence of Brevibacillus laterosporus LMG 15441, a pathogen of invertebrates.</title>
        <authorList>
            <person name="Djukic M."/>
            <person name="Poehlein A."/>
            <person name="Thurmer A."/>
            <person name="Daniel R."/>
        </authorList>
    </citation>
    <scope>NUCLEOTIDE SEQUENCE [LARGE SCALE GENOMIC DNA]</scope>
    <source>
        <strain evidence="2 3">LMG 15441</strain>
    </source>
</reference>
<dbReference type="SUPFAM" id="SSF50249">
    <property type="entry name" value="Nucleic acid-binding proteins"/>
    <property type="match status" value="1"/>
</dbReference>
<keyword evidence="2" id="KW-0687">Ribonucleoprotein</keyword>
<evidence type="ECO:0000259" key="1">
    <source>
        <dbReference type="PROSITE" id="PS50126"/>
    </source>
</evidence>
<keyword evidence="3" id="KW-1185">Reference proteome</keyword>
<dbReference type="AlphaFoldDB" id="A0A075R2K8"/>